<sequence length="52" mass="6257">MKYCFALDLKDNQKLIKEYEDYHKSVWPEILDSIKNSGIDNMEIYRAGNRLF</sequence>
<gene>
    <name evidence="1" type="ORF">METZ01_LOCUS393270</name>
</gene>
<dbReference type="Pfam" id="PF05336">
    <property type="entry name" value="rhaM"/>
    <property type="match status" value="1"/>
</dbReference>
<evidence type="ECO:0008006" key="2">
    <source>
        <dbReference type="Google" id="ProtNLM"/>
    </source>
</evidence>
<dbReference type="AlphaFoldDB" id="A0A382V1I3"/>
<feature type="non-terminal residue" evidence="1">
    <location>
        <position position="52"/>
    </location>
</feature>
<protein>
    <recommendedName>
        <fullName evidence="2">L-rhamnose mutarotase</fullName>
    </recommendedName>
</protein>
<dbReference type="InterPro" id="IPR052996">
    <property type="entry name" value="Carb_Metab_Mutarotase"/>
</dbReference>
<organism evidence="1">
    <name type="scientific">marine metagenome</name>
    <dbReference type="NCBI Taxonomy" id="408172"/>
    <lineage>
        <taxon>unclassified sequences</taxon>
        <taxon>metagenomes</taxon>
        <taxon>ecological metagenomes</taxon>
    </lineage>
</organism>
<dbReference type="EMBL" id="UINC01148495">
    <property type="protein sequence ID" value="SVD40416.1"/>
    <property type="molecule type" value="Genomic_DNA"/>
</dbReference>
<dbReference type="GO" id="GO:0016857">
    <property type="term" value="F:racemase and epimerase activity, acting on carbohydrates and derivatives"/>
    <property type="evidence" value="ECO:0007669"/>
    <property type="project" value="InterPro"/>
</dbReference>
<evidence type="ECO:0000313" key="1">
    <source>
        <dbReference type="EMBL" id="SVD40416.1"/>
    </source>
</evidence>
<dbReference type="SUPFAM" id="SSF54909">
    <property type="entry name" value="Dimeric alpha+beta barrel"/>
    <property type="match status" value="1"/>
</dbReference>
<name>A0A382V1I3_9ZZZZ</name>
<accession>A0A382V1I3</accession>
<reference evidence="1" key="1">
    <citation type="submission" date="2018-05" db="EMBL/GenBank/DDBJ databases">
        <authorList>
            <person name="Lanie J.A."/>
            <person name="Ng W.-L."/>
            <person name="Kazmierczak K.M."/>
            <person name="Andrzejewski T.M."/>
            <person name="Davidsen T.M."/>
            <person name="Wayne K.J."/>
            <person name="Tettelin H."/>
            <person name="Glass J.I."/>
            <person name="Rusch D."/>
            <person name="Podicherti R."/>
            <person name="Tsui H.-C.T."/>
            <person name="Winkler M.E."/>
        </authorList>
    </citation>
    <scope>NUCLEOTIDE SEQUENCE</scope>
</reference>
<dbReference type="PANTHER" id="PTHR43239">
    <property type="entry name" value="UPF0734 PROTEIN DDB_G0273871/DDB_G0273177"/>
    <property type="match status" value="1"/>
</dbReference>
<dbReference type="InterPro" id="IPR008000">
    <property type="entry name" value="Rham/fucose_mutarotase"/>
</dbReference>
<dbReference type="PANTHER" id="PTHR43239:SF1">
    <property type="entry name" value="UPF0734 PROTEIN DDB_G0273871_DDB_G0273177"/>
    <property type="match status" value="1"/>
</dbReference>
<proteinExistence type="predicted"/>
<dbReference type="InterPro" id="IPR011008">
    <property type="entry name" value="Dimeric_a/b-barrel"/>
</dbReference>
<dbReference type="Gene3D" id="3.30.70.100">
    <property type="match status" value="1"/>
</dbReference>